<evidence type="ECO:0000313" key="2">
    <source>
        <dbReference type="Proteomes" id="UP001057134"/>
    </source>
</evidence>
<protein>
    <recommendedName>
        <fullName evidence="3">DUF2634 domain-containing protein</fullName>
    </recommendedName>
</protein>
<dbReference type="Proteomes" id="UP001057134">
    <property type="component" value="Chromosome"/>
</dbReference>
<dbReference type="SUPFAM" id="SSF160719">
    <property type="entry name" value="gpW/gp25-like"/>
    <property type="match status" value="1"/>
</dbReference>
<evidence type="ECO:0000313" key="1">
    <source>
        <dbReference type="EMBL" id="UQZ84023.1"/>
    </source>
</evidence>
<proteinExistence type="predicted"/>
<organism evidence="1 2">
    <name type="scientific">Paenibacillus konkukensis</name>
    <dbReference type="NCBI Taxonomy" id="2020716"/>
    <lineage>
        <taxon>Bacteria</taxon>
        <taxon>Bacillati</taxon>
        <taxon>Bacillota</taxon>
        <taxon>Bacilli</taxon>
        <taxon>Bacillales</taxon>
        <taxon>Paenibacillaceae</taxon>
        <taxon>Paenibacillus</taxon>
    </lineage>
</organism>
<keyword evidence="2" id="KW-1185">Reference proteome</keyword>
<dbReference type="EMBL" id="CP027059">
    <property type="protein sequence ID" value="UQZ84023.1"/>
    <property type="molecule type" value="Genomic_DNA"/>
</dbReference>
<reference evidence="1" key="1">
    <citation type="submission" date="2018-02" db="EMBL/GenBank/DDBJ databases">
        <authorList>
            <person name="Kim S.-K."/>
            <person name="Jung H.-I."/>
            <person name="Lee S.-W."/>
        </authorList>
    </citation>
    <scope>NUCLEOTIDE SEQUENCE</scope>
    <source>
        <strain evidence="1">SK3146</strain>
    </source>
</reference>
<name>A0ABY4RPD3_9BACL</name>
<dbReference type="InterPro" id="IPR020288">
    <property type="entry name" value="Sheath_initiator"/>
</dbReference>
<accession>A0ABY4RPD3</accession>
<sequence length="136" mass="15193">MALSPLSKPEERAVRIAKKSKPSKTYSLDFDNGTIGGLIDGTGAVRQFIRKALATPRYRYLIYDGQYGCEMESLIAQTVPAPLLQSEIPRIIKEALIYDDRIKDVNSFQIRRENDALFVSFAVSTTAGIIHEEVTL</sequence>
<reference evidence="1" key="2">
    <citation type="journal article" date="2021" name="J Anim Sci Technol">
        <title>Complete genome sequence of Paenibacillus konkukensis sp. nov. SK3146 as a potential probiotic strain.</title>
        <authorList>
            <person name="Jung H.I."/>
            <person name="Park S."/>
            <person name="Niu K.M."/>
            <person name="Lee S.W."/>
            <person name="Kothari D."/>
            <person name="Yi K.J."/>
            <person name="Kim S.K."/>
        </authorList>
    </citation>
    <scope>NUCLEOTIDE SEQUENCE</scope>
    <source>
        <strain evidence="1">SK3146</strain>
    </source>
</reference>
<dbReference type="RefSeq" id="WP_249865979.1">
    <property type="nucleotide sequence ID" value="NZ_CP027059.1"/>
</dbReference>
<evidence type="ECO:0008006" key="3">
    <source>
        <dbReference type="Google" id="ProtNLM"/>
    </source>
</evidence>
<gene>
    <name evidence="1" type="ORF">SK3146_03235</name>
</gene>
<dbReference type="Pfam" id="PF10934">
    <property type="entry name" value="Sheath_initiator"/>
    <property type="match status" value="1"/>
</dbReference>